<evidence type="ECO:0000256" key="4">
    <source>
        <dbReference type="ARBA" id="ARBA00001947"/>
    </source>
</evidence>
<feature type="binding site" evidence="10 14">
    <location>
        <position position="7"/>
    </location>
    <ligand>
        <name>substrate</name>
    </ligand>
</feature>
<keyword evidence="13" id="KW-0862">Zinc</keyword>
<feature type="binding site" evidence="10 13">
    <location>
        <position position="34"/>
    </location>
    <ligand>
        <name>a divalent metal cation</name>
        <dbReference type="ChEBI" id="CHEBI:60240"/>
    </ligand>
</feature>
<feature type="binding site" evidence="10 14">
    <location>
        <begin position="196"/>
        <end position="197"/>
    </location>
    <ligand>
        <name>substrate</name>
    </ligand>
</feature>
<feature type="binding site" evidence="14">
    <location>
        <position position="176"/>
    </location>
    <ligand>
        <name>substrate</name>
    </ligand>
</feature>
<dbReference type="GO" id="GO:0004750">
    <property type="term" value="F:D-ribulose-phosphate 3-epimerase activity"/>
    <property type="evidence" value="ECO:0007669"/>
    <property type="project" value="UniProtKB-UniRule"/>
</dbReference>
<dbReference type="GO" id="GO:0005737">
    <property type="term" value="C:cytoplasm"/>
    <property type="evidence" value="ECO:0007669"/>
    <property type="project" value="UniProtKB-ARBA"/>
</dbReference>
<proteinExistence type="inferred from homology"/>
<dbReference type="GO" id="GO:0019323">
    <property type="term" value="P:pentose catabolic process"/>
    <property type="evidence" value="ECO:0007669"/>
    <property type="project" value="UniProtKB-UniRule"/>
</dbReference>
<keyword evidence="16" id="KW-1185">Reference proteome</keyword>
<evidence type="ECO:0000256" key="7">
    <source>
        <dbReference type="ARBA" id="ARBA00013188"/>
    </source>
</evidence>
<feature type="active site" description="Proton donor" evidence="10 12">
    <location>
        <position position="174"/>
    </location>
</feature>
<dbReference type="GO" id="GO:0046872">
    <property type="term" value="F:metal ion binding"/>
    <property type="evidence" value="ECO:0007669"/>
    <property type="project" value="UniProtKB-UniRule"/>
</dbReference>
<feature type="binding site" evidence="10 13">
    <location>
        <position position="174"/>
    </location>
    <ligand>
        <name>a divalent metal cation</name>
        <dbReference type="ChEBI" id="CHEBI:60240"/>
    </ligand>
</feature>
<comment type="cofactor">
    <cofactor evidence="3">
        <name>Co(2+)</name>
        <dbReference type="ChEBI" id="CHEBI:48828"/>
    </cofactor>
</comment>
<feature type="binding site" evidence="10 14">
    <location>
        <position position="65"/>
    </location>
    <ligand>
        <name>substrate</name>
    </ligand>
</feature>
<comment type="pathway">
    <text evidence="10">Carbohydrate degradation.</text>
</comment>
<accession>A0A4R1Q493</accession>
<dbReference type="AlphaFoldDB" id="A0A4R1Q493"/>
<comment type="cofactor">
    <cofactor evidence="10 13">
        <name>a divalent metal cation</name>
        <dbReference type="ChEBI" id="CHEBI:60240"/>
    </cofactor>
    <text evidence="10 13">Binds 1 divalent metal cation per subunit.</text>
</comment>
<dbReference type="Proteomes" id="UP000295063">
    <property type="component" value="Unassembled WGS sequence"/>
</dbReference>
<dbReference type="PROSITE" id="PS01086">
    <property type="entry name" value="RIBUL_P_3_EPIMER_2"/>
    <property type="match status" value="1"/>
</dbReference>
<dbReference type="InterPro" id="IPR026019">
    <property type="entry name" value="Ribul_P_3_epim"/>
</dbReference>
<evidence type="ECO:0000256" key="8">
    <source>
        <dbReference type="ARBA" id="ARBA00022723"/>
    </source>
</evidence>
<protein>
    <recommendedName>
        <fullName evidence="7 10">Ribulose-phosphate 3-epimerase</fullName>
        <ecNumber evidence="7 10">5.1.3.1</ecNumber>
    </recommendedName>
</protein>
<dbReference type="HAMAP" id="MF_02227">
    <property type="entry name" value="RPE"/>
    <property type="match status" value="1"/>
</dbReference>
<evidence type="ECO:0000256" key="3">
    <source>
        <dbReference type="ARBA" id="ARBA00001941"/>
    </source>
</evidence>
<comment type="caution">
    <text evidence="15">The sequence shown here is derived from an EMBL/GenBank/DDBJ whole genome shotgun (WGS) entry which is preliminary data.</text>
</comment>
<keyword evidence="13" id="KW-0170">Cobalt</keyword>
<dbReference type="InterPro" id="IPR011060">
    <property type="entry name" value="RibuloseP-bd_barrel"/>
</dbReference>
<dbReference type="Gene3D" id="3.20.20.70">
    <property type="entry name" value="Aldolase class I"/>
    <property type="match status" value="1"/>
</dbReference>
<evidence type="ECO:0000313" key="15">
    <source>
        <dbReference type="EMBL" id="TCL39884.1"/>
    </source>
</evidence>
<keyword evidence="13" id="KW-0464">Manganese</keyword>
<dbReference type="PANTHER" id="PTHR11749">
    <property type="entry name" value="RIBULOSE-5-PHOSPHATE-3-EPIMERASE"/>
    <property type="match status" value="1"/>
</dbReference>
<evidence type="ECO:0000256" key="12">
    <source>
        <dbReference type="PIRSR" id="PIRSR001461-1"/>
    </source>
</evidence>
<dbReference type="EMBL" id="SLUI01000001">
    <property type="protein sequence ID" value="TCL39884.1"/>
    <property type="molecule type" value="Genomic_DNA"/>
</dbReference>
<dbReference type="RefSeq" id="WP_132073882.1">
    <property type="nucleotide sequence ID" value="NZ_SLUI01000001.1"/>
</dbReference>
<comment type="cofactor">
    <cofactor evidence="2">
        <name>Mn(2+)</name>
        <dbReference type="ChEBI" id="CHEBI:29035"/>
    </cofactor>
</comment>
<name>A0A4R1Q493_9FIRM</name>
<organism evidence="15 16">
    <name type="scientific">Anaerospora hongkongensis</name>
    <dbReference type="NCBI Taxonomy" id="244830"/>
    <lineage>
        <taxon>Bacteria</taxon>
        <taxon>Bacillati</taxon>
        <taxon>Bacillota</taxon>
        <taxon>Negativicutes</taxon>
        <taxon>Selenomonadales</taxon>
        <taxon>Sporomusaceae</taxon>
        <taxon>Anaerospora</taxon>
    </lineage>
</organism>
<comment type="function">
    <text evidence="10">Catalyzes the reversible epimerization of D-ribulose 5-phosphate to D-xylulose 5-phosphate.</text>
</comment>
<dbReference type="OrthoDB" id="1645589at2"/>
<evidence type="ECO:0000256" key="10">
    <source>
        <dbReference type="HAMAP-Rule" id="MF_02227"/>
    </source>
</evidence>
<feature type="active site" description="Proton acceptor" evidence="10 12">
    <location>
        <position position="34"/>
    </location>
</feature>
<evidence type="ECO:0000256" key="9">
    <source>
        <dbReference type="ARBA" id="ARBA00023235"/>
    </source>
</evidence>
<dbReference type="CDD" id="cd00429">
    <property type="entry name" value="RPE"/>
    <property type="match status" value="1"/>
</dbReference>
<comment type="similarity">
    <text evidence="6 10 11">Belongs to the ribulose-phosphate 3-epimerase family.</text>
</comment>
<keyword evidence="9 10" id="KW-0413">Isomerase</keyword>
<dbReference type="Pfam" id="PF00834">
    <property type="entry name" value="Ribul_P_3_epim"/>
    <property type="match status" value="1"/>
</dbReference>
<dbReference type="PIRSF" id="PIRSF001461">
    <property type="entry name" value="RPE"/>
    <property type="match status" value="1"/>
</dbReference>
<dbReference type="SUPFAM" id="SSF51366">
    <property type="entry name" value="Ribulose-phoshate binding barrel"/>
    <property type="match status" value="1"/>
</dbReference>
<dbReference type="EC" id="5.1.3.1" evidence="7 10"/>
<evidence type="ECO:0000256" key="5">
    <source>
        <dbReference type="ARBA" id="ARBA00001954"/>
    </source>
</evidence>
<evidence type="ECO:0000256" key="6">
    <source>
        <dbReference type="ARBA" id="ARBA00009541"/>
    </source>
</evidence>
<comment type="cofactor">
    <cofactor evidence="5">
        <name>Fe(2+)</name>
        <dbReference type="ChEBI" id="CHEBI:29033"/>
    </cofactor>
</comment>
<dbReference type="NCBIfam" id="TIGR01163">
    <property type="entry name" value="rpe"/>
    <property type="match status" value="1"/>
</dbReference>
<evidence type="ECO:0000256" key="14">
    <source>
        <dbReference type="PIRSR" id="PIRSR001461-3"/>
    </source>
</evidence>
<reference evidence="15 16" key="1">
    <citation type="submission" date="2019-03" db="EMBL/GenBank/DDBJ databases">
        <title>Genomic Encyclopedia of Type Strains, Phase IV (KMG-IV): sequencing the most valuable type-strain genomes for metagenomic binning, comparative biology and taxonomic classification.</title>
        <authorList>
            <person name="Goeker M."/>
        </authorList>
    </citation>
    <scope>NUCLEOTIDE SEQUENCE [LARGE SCALE GENOMIC DNA]</scope>
    <source>
        <strain evidence="15 16">DSM 15969</strain>
    </source>
</reference>
<sequence>MIKIAPSLLSANFAYLADEIKKVEAAGADLLHLDIMDGHFVPNLTFGPPVIAALRKVTKLPFDVHLMVTNPQELIEPFVQAGADILTVHAETAPHMHRLIQTIKASGVRAAVSLNPATSLTTIEEVLSDLDMVLIMSVNPGFGGQQFIPESINKIKRLRQLIESRNLKIDIEVDGGINKTTARTVVDAGATILVAGSAVYGAPDVTKAIQDLRGLS</sequence>
<feature type="binding site" evidence="10 13">
    <location>
        <position position="65"/>
    </location>
    <ligand>
        <name>a divalent metal cation</name>
        <dbReference type="ChEBI" id="CHEBI:60240"/>
    </ligand>
</feature>
<dbReference type="InterPro" id="IPR000056">
    <property type="entry name" value="Ribul_P_3_epim-like"/>
</dbReference>
<keyword evidence="8 10" id="KW-0479">Metal-binding</keyword>
<dbReference type="FunFam" id="3.20.20.70:FF:000004">
    <property type="entry name" value="Ribulose-phosphate 3-epimerase"/>
    <property type="match status" value="1"/>
</dbReference>
<gene>
    <name evidence="10" type="primary">rpe</name>
    <name evidence="15" type="ORF">EV210_10180</name>
</gene>
<feature type="binding site" evidence="10 13">
    <location>
        <position position="32"/>
    </location>
    <ligand>
        <name>a divalent metal cation</name>
        <dbReference type="ChEBI" id="CHEBI:60240"/>
    </ligand>
</feature>
<comment type="cofactor">
    <cofactor evidence="4">
        <name>Zn(2+)</name>
        <dbReference type="ChEBI" id="CHEBI:29105"/>
    </cofactor>
</comment>
<feature type="binding site" evidence="10 14">
    <location>
        <begin position="141"/>
        <end position="144"/>
    </location>
    <ligand>
        <name>substrate</name>
    </ligand>
</feature>
<evidence type="ECO:0000256" key="2">
    <source>
        <dbReference type="ARBA" id="ARBA00001936"/>
    </source>
</evidence>
<evidence type="ECO:0000256" key="13">
    <source>
        <dbReference type="PIRSR" id="PIRSR001461-2"/>
    </source>
</evidence>
<dbReference type="InterPro" id="IPR013785">
    <property type="entry name" value="Aldolase_TIM"/>
</dbReference>
<evidence type="ECO:0000256" key="1">
    <source>
        <dbReference type="ARBA" id="ARBA00001782"/>
    </source>
</evidence>
<keyword evidence="10 11" id="KW-0119">Carbohydrate metabolism</keyword>
<dbReference type="GO" id="GO:0006098">
    <property type="term" value="P:pentose-phosphate shunt"/>
    <property type="evidence" value="ECO:0007669"/>
    <property type="project" value="UniProtKB-UniRule"/>
</dbReference>
<evidence type="ECO:0000313" key="16">
    <source>
        <dbReference type="Proteomes" id="UP000295063"/>
    </source>
</evidence>
<dbReference type="NCBIfam" id="NF004076">
    <property type="entry name" value="PRK05581.1-4"/>
    <property type="match status" value="1"/>
</dbReference>
<evidence type="ECO:0000256" key="11">
    <source>
        <dbReference type="PIRNR" id="PIRNR001461"/>
    </source>
</evidence>
<comment type="catalytic activity">
    <reaction evidence="1 10 11">
        <text>D-ribulose 5-phosphate = D-xylulose 5-phosphate</text>
        <dbReference type="Rhea" id="RHEA:13677"/>
        <dbReference type="ChEBI" id="CHEBI:57737"/>
        <dbReference type="ChEBI" id="CHEBI:58121"/>
        <dbReference type="EC" id="5.1.3.1"/>
    </reaction>
</comment>
<dbReference type="PROSITE" id="PS01085">
    <property type="entry name" value="RIBUL_P_3_EPIMER_1"/>
    <property type="match status" value="1"/>
</dbReference>
<feature type="binding site" evidence="10">
    <location>
        <begin position="174"/>
        <end position="176"/>
    </location>
    <ligand>
        <name>substrate</name>
    </ligand>
</feature>